<evidence type="ECO:0000256" key="2">
    <source>
        <dbReference type="ARBA" id="ARBA00004401"/>
    </source>
</evidence>
<evidence type="ECO:0000256" key="25">
    <source>
        <dbReference type="RuleBase" id="RU364040"/>
    </source>
</evidence>
<dbReference type="GO" id="GO:0004230">
    <property type="term" value="F:glutamyl aminopeptidase activity"/>
    <property type="evidence" value="ECO:0007669"/>
    <property type="project" value="UniProtKB-EC"/>
</dbReference>
<evidence type="ECO:0000256" key="10">
    <source>
        <dbReference type="ARBA" id="ARBA00022692"/>
    </source>
</evidence>
<evidence type="ECO:0000256" key="14">
    <source>
        <dbReference type="ARBA" id="ARBA00022837"/>
    </source>
</evidence>
<dbReference type="EC" id="3.4.11.-" evidence="25"/>
<keyword evidence="17 25" id="KW-0482">Metalloprotease</keyword>
<feature type="domain" description="Peptidase M1 membrane alanine aminopeptidase" evidence="26">
    <location>
        <begin position="319"/>
        <end position="538"/>
    </location>
</feature>
<name>A0A6J2YW13_SITOR</name>
<evidence type="ECO:0000259" key="27">
    <source>
        <dbReference type="Pfam" id="PF11838"/>
    </source>
</evidence>
<keyword evidence="6 25" id="KW-0031">Aminopeptidase</keyword>
<evidence type="ECO:0000256" key="16">
    <source>
        <dbReference type="ARBA" id="ARBA00022989"/>
    </source>
</evidence>
<dbReference type="InterPro" id="IPR024571">
    <property type="entry name" value="ERAP1-like_C_dom"/>
</dbReference>
<dbReference type="GO" id="GO:0005886">
    <property type="term" value="C:plasma membrane"/>
    <property type="evidence" value="ECO:0007669"/>
    <property type="project" value="UniProtKB-SubCell"/>
</dbReference>
<keyword evidence="16" id="KW-1133">Transmembrane helix</keyword>
<dbReference type="Gene3D" id="1.25.50.20">
    <property type="match status" value="1"/>
</dbReference>
<evidence type="ECO:0000256" key="12">
    <source>
        <dbReference type="ARBA" id="ARBA00022801"/>
    </source>
</evidence>
<dbReference type="InterPro" id="IPR034016">
    <property type="entry name" value="M1_APN-typ"/>
</dbReference>
<dbReference type="GO" id="GO:0042277">
    <property type="term" value="F:peptide binding"/>
    <property type="evidence" value="ECO:0007669"/>
    <property type="project" value="TreeGrafter"/>
</dbReference>
<feature type="binding site" evidence="23">
    <location>
        <position position="414"/>
    </location>
    <ligand>
        <name>Zn(2+)</name>
        <dbReference type="ChEBI" id="CHEBI:29105"/>
        <note>catalytic</note>
    </ligand>
</feature>
<dbReference type="GO" id="GO:0098552">
    <property type="term" value="C:side of membrane"/>
    <property type="evidence" value="ECO:0007669"/>
    <property type="project" value="UniProtKB-KW"/>
</dbReference>
<evidence type="ECO:0000259" key="26">
    <source>
        <dbReference type="Pfam" id="PF01433"/>
    </source>
</evidence>
<keyword evidence="7" id="KW-1003">Cell membrane</keyword>
<dbReference type="InterPro" id="IPR042097">
    <property type="entry name" value="Aminopeptidase_N-like_N_sf"/>
</dbReference>
<comment type="similarity">
    <text evidence="4 25">Belongs to the peptidase M1 family.</text>
</comment>
<dbReference type="RefSeq" id="XP_030767467.1">
    <property type="nucleotide sequence ID" value="XM_030911607.1"/>
</dbReference>
<keyword evidence="9 25" id="KW-0645">Protease</keyword>
<evidence type="ECO:0000256" key="23">
    <source>
        <dbReference type="PIRSR" id="PIRSR634016-3"/>
    </source>
</evidence>
<keyword evidence="8" id="KW-0336">GPI-anchor</keyword>
<evidence type="ECO:0000256" key="19">
    <source>
        <dbReference type="ARBA" id="ARBA00023157"/>
    </source>
</evidence>
<comment type="catalytic activity">
    <reaction evidence="1">
        <text>Release of N-terminal glutamate (and to a lesser extent aspartate) from a peptide.</text>
        <dbReference type="EC" id="3.4.11.7"/>
    </reaction>
</comment>
<comment type="subunit">
    <text evidence="5">Homodimer; disulfide-linked.</text>
</comment>
<comment type="subcellular location">
    <subcellularLocation>
        <location evidence="3">Cell membrane</location>
        <topology evidence="3">Lipid-anchor</topology>
        <topology evidence="3">GPI-anchor</topology>
    </subcellularLocation>
    <subcellularLocation>
        <location evidence="2">Cell membrane</location>
        <topology evidence="2">Single-pass type II membrane protein</topology>
    </subcellularLocation>
</comment>
<proteinExistence type="inferred from homology"/>
<evidence type="ECO:0000256" key="3">
    <source>
        <dbReference type="ARBA" id="ARBA00004609"/>
    </source>
</evidence>
<dbReference type="GO" id="GO:0006508">
    <property type="term" value="P:proteolysis"/>
    <property type="evidence" value="ECO:0007669"/>
    <property type="project" value="UniProtKB-KW"/>
</dbReference>
<dbReference type="InterPro" id="IPR045357">
    <property type="entry name" value="Aminopeptidase_N-like_N"/>
</dbReference>
<keyword evidence="11 23" id="KW-0479">Metal-binding</keyword>
<dbReference type="Gene3D" id="2.60.40.1910">
    <property type="match status" value="1"/>
</dbReference>
<dbReference type="PRINTS" id="PR00756">
    <property type="entry name" value="ALADIPTASE"/>
</dbReference>
<dbReference type="FunFam" id="2.60.40.1910:FF:000003">
    <property type="entry name" value="Aminopeptidase"/>
    <property type="match status" value="1"/>
</dbReference>
<reference evidence="30" key="1">
    <citation type="submission" date="2025-08" db="UniProtKB">
        <authorList>
            <consortium name="RefSeq"/>
        </authorList>
    </citation>
    <scope>IDENTIFICATION</scope>
    <source>
        <tissue evidence="30">Gonads</tissue>
    </source>
</reference>
<gene>
    <name evidence="30" type="primary">LOC115891196</name>
</gene>
<dbReference type="Gene3D" id="1.10.390.10">
    <property type="entry name" value="Neutral Protease Domain 2"/>
    <property type="match status" value="1"/>
</dbReference>
<dbReference type="GO" id="GO:0005737">
    <property type="term" value="C:cytoplasm"/>
    <property type="evidence" value="ECO:0007669"/>
    <property type="project" value="TreeGrafter"/>
</dbReference>
<comment type="cofactor">
    <cofactor evidence="23 25">
        <name>Zn(2+)</name>
        <dbReference type="ChEBI" id="CHEBI:29105"/>
    </cofactor>
    <text evidence="23 25">Binds 1 zinc ion per subunit.</text>
</comment>
<keyword evidence="29" id="KW-1185">Reference proteome</keyword>
<dbReference type="FunFam" id="1.10.390.10:FF:000016">
    <property type="entry name" value="Glutamyl aminopeptidase"/>
    <property type="match status" value="1"/>
</dbReference>
<evidence type="ECO:0000313" key="30">
    <source>
        <dbReference type="RefSeq" id="XP_030767467.1"/>
    </source>
</evidence>
<dbReference type="GO" id="GO:0043171">
    <property type="term" value="P:peptide catabolic process"/>
    <property type="evidence" value="ECO:0007669"/>
    <property type="project" value="TreeGrafter"/>
</dbReference>
<dbReference type="Pfam" id="PF01433">
    <property type="entry name" value="Peptidase_M1"/>
    <property type="match status" value="1"/>
</dbReference>
<organism evidence="29 30">
    <name type="scientific">Sitophilus oryzae</name>
    <name type="common">Rice weevil</name>
    <name type="synonym">Curculio oryzae</name>
    <dbReference type="NCBI Taxonomy" id="7048"/>
    <lineage>
        <taxon>Eukaryota</taxon>
        <taxon>Metazoa</taxon>
        <taxon>Ecdysozoa</taxon>
        <taxon>Arthropoda</taxon>
        <taxon>Hexapoda</taxon>
        <taxon>Insecta</taxon>
        <taxon>Pterygota</taxon>
        <taxon>Neoptera</taxon>
        <taxon>Endopterygota</taxon>
        <taxon>Coleoptera</taxon>
        <taxon>Polyphaga</taxon>
        <taxon>Cucujiformia</taxon>
        <taxon>Curculionidae</taxon>
        <taxon>Dryophthorinae</taxon>
        <taxon>Sitophilus</taxon>
    </lineage>
</organism>
<evidence type="ECO:0000256" key="4">
    <source>
        <dbReference type="ARBA" id="ARBA00010136"/>
    </source>
</evidence>
<protein>
    <recommendedName>
        <fullName evidence="25">Aminopeptidase</fullName>
        <ecNumber evidence="25">3.4.11.-</ecNumber>
    </recommendedName>
</protein>
<keyword evidence="20" id="KW-0325">Glycoprotein</keyword>
<keyword evidence="18" id="KW-0472">Membrane</keyword>
<dbReference type="Pfam" id="PF17900">
    <property type="entry name" value="Peptidase_M1_N"/>
    <property type="match status" value="1"/>
</dbReference>
<dbReference type="FunCoup" id="A0A6J2YW13">
    <property type="interactions" value="92"/>
</dbReference>
<keyword evidence="10" id="KW-0812">Transmembrane</keyword>
<accession>A0A6J2YW13</accession>
<evidence type="ECO:0000256" key="18">
    <source>
        <dbReference type="ARBA" id="ARBA00023136"/>
    </source>
</evidence>
<dbReference type="InterPro" id="IPR001930">
    <property type="entry name" value="Peptidase_M1"/>
</dbReference>
<dbReference type="PANTHER" id="PTHR11533">
    <property type="entry name" value="PROTEASE M1 ZINC METALLOPROTEASE"/>
    <property type="match status" value="1"/>
</dbReference>
<feature type="site" description="Transition state stabilizer" evidence="24">
    <location>
        <position position="477"/>
    </location>
</feature>
<dbReference type="GO" id="GO:0008270">
    <property type="term" value="F:zinc ion binding"/>
    <property type="evidence" value="ECO:0007669"/>
    <property type="project" value="UniProtKB-UniRule"/>
</dbReference>
<evidence type="ECO:0000256" key="1">
    <source>
        <dbReference type="ARBA" id="ARBA00001703"/>
    </source>
</evidence>
<dbReference type="FunFam" id="1.25.50.20:FF:000001">
    <property type="entry name" value="Aminopeptidase"/>
    <property type="match status" value="1"/>
</dbReference>
<dbReference type="Pfam" id="PF11838">
    <property type="entry name" value="ERAP1_C"/>
    <property type="match status" value="1"/>
</dbReference>
<dbReference type="Gene3D" id="2.60.40.1730">
    <property type="entry name" value="tricorn interacting facor f3 domain"/>
    <property type="match status" value="1"/>
</dbReference>
<evidence type="ECO:0000256" key="9">
    <source>
        <dbReference type="ARBA" id="ARBA00022670"/>
    </source>
</evidence>
<dbReference type="AlphaFoldDB" id="A0A6J2YW13"/>
<dbReference type="GO" id="GO:0070006">
    <property type="term" value="F:metalloaminopeptidase activity"/>
    <property type="evidence" value="ECO:0007669"/>
    <property type="project" value="TreeGrafter"/>
</dbReference>
<dbReference type="Proteomes" id="UP000504635">
    <property type="component" value="Unplaced"/>
</dbReference>
<feature type="binding site" evidence="23">
    <location>
        <position position="391"/>
    </location>
    <ligand>
        <name>Zn(2+)</name>
        <dbReference type="ChEBI" id="CHEBI:29105"/>
        <note>catalytic</note>
    </ligand>
</feature>
<evidence type="ECO:0000256" key="20">
    <source>
        <dbReference type="ARBA" id="ARBA00023180"/>
    </source>
</evidence>
<dbReference type="CDD" id="cd09601">
    <property type="entry name" value="M1_APN-Q_like"/>
    <property type="match status" value="1"/>
</dbReference>
<evidence type="ECO:0000256" key="11">
    <source>
        <dbReference type="ARBA" id="ARBA00022723"/>
    </source>
</evidence>
<dbReference type="InParanoid" id="A0A6J2YW13"/>
<evidence type="ECO:0000259" key="28">
    <source>
        <dbReference type="Pfam" id="PF17900"/>
    </source>
</evidence>
<evidence type="ECO:0000256" key="17">
    <source>
        <dbReference type="ARBA" id="ARBA00023049"/>
    </source>
</evidence>
<evidence type="ECO:0000313" key="29">
    <source>
        <dbReference type="Proteomes" id="UP000504635"/>
    </source>
</evidence>
<evidence type="ECO:0000256" key="15">
    <source>
        <dbReference type="ARBA" id="ARBA00022968"/>
    </source>
</evidence>
<dbReference type="OrthoDB" id="510539at2759"/>
<evidence type="ECO:0000256" key="21">
    <source>
        <dbReference type="ARBA" id="ARBA00023288"/>
    </source>
</evidence>
<dbReference type="GeneID" id="115891196"/>
<feature type="active site" description="Proton acceptor" evidence="22">
    <location>
        <position position="392"/>
    </location>
</feature>
<dbReference type="InterPro" id="IPR027268">
    <property type="entry name" value="Peptidase_M4/M1_CTD_sf"/>
</dbReference>
<keyword evidence="21" id="KW-0449">Lipoprotein</keyword>
<dbReference type="SUPFAM" id="SSF63737">
    <property type="entry name" value="Leukotriene A4 hydrolase N-terminal domain"/>
    <property type="match status" value="1"/>
</dbReference>
<dbReference type="InterPro" id="IPR014782">
    <property type="entry name" value="Peptidase_M1_dom"/>
</dbReference>
<evidence type="ECO:0000256" key="6">
    <source>
        <dbReference type="ARBA" id="ARBA00022438"/>
    </source>
</evidence>
<dbReference type="PANTHER" id="PTHR11533:SF276">
    <property type="entry name" value="GLUTAMYL AMINOPEPTIDASE"/>
    <property type="match status" value="1"/>
</dbReference>
<sequence>MPHFIKACIYRTNIKMIYHLFGSVEVMKQLTARKQLMIIPRHLHHTTVSCMIRCTNKLMRHTANMSKLRQVVTTTLSTTSTTTEEPSTDMSKYRLPTNVVPTLYDLYLYPYLDTGLFKGTVIISVNVTEAAWSIVLHTNKLNITSVSVKGEQVNFEINDNYEIITITKKDGTQFTSTFDSISIQFDGDMKDRLVGLYTSSYTSLGNTTTIATSKFEPTYARQAFPCFDEPNMKAKYIVHLLKPKQSNYIALSNYPVSKTESYDDSSDLVTFEETVSMSTYLTCFIVSDFTYTNTTFENDGTLTPLRVYASPGNIDKTTYAGETAKKVIEYYVTYFGIPYPLPKLDMVAIPDFVSGAMEHWGLVTYRETALLYTDSTHSSSNKQRVATVIAHELAHSWFGNLVTMDWWNDLWLNEGFASYIEFKGTDAAEPTWNMMSQFQTSDLHPVLSLDATLSSHAIVVTVTTPDEITSIFDTISYNKGASILRMLEDTVGETNFQKGVKSYLEKYAYGNAVTKHFLDEIQSVIGSTFNISEMMDTFTAQMGYPIVNVTYDATTGNYTLTQKRFLKDPDATYDTSNITYGYKWTIPITYVSDQGKSTEKIFFPYNEESIQIKKPDGVQWLKFNFDQIGYYRVNYDNEQWQTLINRYSELSVMDRTHLIEETFSIAEAGLLSYNIPLDLTRQLVNETSYTPWSVASSKLQAIHTYLTDSSQSTLFKDYIKQIVSNAYNNFTWVENDSDDHLSRLSRLVVLSLACVAEDSNCLNEAQSKFNSWIDDTSQTLSQDLRSIVYKYGMVNADESTWYKLLEIYEAESDANEKLKLINGLANVKNTTLLEKLLELTKDTTVVRSQDYFTVLGYISVNTAGTDLIWDFVRNNWEYLVDRFTLNDRYLGQLIRTITSSFSTAERLAEMQAFFNQYPDAGAGASSRKTALETVENNIRWLERYKSTVESWITELNEN</sequence>
<keyword evidence="19" id="KW-1015">Disulfide bond</keyword>
<evidence type="ECO:0000256" key="22">
    <source>
        <dbReference type="PIRSR" id="PIRSR634016-1"/>
    </source>
</evidence>
<keyword evidence="14" id="KW-0106">Calcium</keyword>
<evidence type="ECO:0000256" key="5">
    <source>
        <dbReference type="ARBA" id="ARBA00011748"/>
    </source>
</evidence>
<feature type="domain" description="ERAP1-like C-terminal" evidence="27">
    <location>
        <begin position="620"/>
        <end position="935"/>
    </location>
</feature>
<dbReference type="SUPFAM" id="SSF55486">
    <property type="entry name" value="Metalloproteases ('zincins'), catalytic domain"/>
    <property type="match status" value="1"/>
</dbReference>
<dbReference type="InterPro" id="IPR050344">
    <property type="entry name" value="Peptidase_M1_aminopeptidases"/>
</dbReference>
<evidence type="ECO:0000256" key="7">
    <source>
        <dbReference type="ARBA" id="ARBA00022475"/>
    </source>
</evidence>
<feature type="domain" description="Aminopeptidase N-like N-terminal" evidence="28">
    <location>
        <begin position="100"/>
        <end position="281"/>
    </location>
</feature>
<evidence type="ECO:0000256" key="13">
    <source>
        <dbReference type="ARBA" id="ARBA00022833"/>
    </source>
</evidence>
<evidence type="ECO:0000256" key="8">
    <source>
        <dbReference type="ARBA" id="ARBA00022622"/>
    </source>
</evidence>
<feature type="binding site" evidence="23">
    <location>
        <position position="395"/>
    </location>
    <ligand>
        <name>Zn(2+)</name>
        <dbReference type="ChEBI" id="CHEBI:29105"/>
        <note>catalytic</note>
    </ligand>
</feature>
<keyword evidence="13 23" id="KW-0862">Zinc</keyword>
<dbReference type="GO" id="GO:0005615">
    <property type="term" value="C:extracellular space"/>
    <property type="evidence" value="ECO:0007669"/>
    <property type="project" value="TreeGrafter"/>
</dbReference>
<dbReference type="FunFam" id="2.60.40.1730:FF:000012">
    <property type="entry name" value="Aminopeptidase N"/>
    <property type="match status" value="1"/>
</dbReference>
<keyword evidence="12 25" id="KW-0378">Hydrolase</keyword>
<dbReference type="KEGG" id="soy:115891196"/>
<evidence type="ECO:0000256" key="24">
    <source>
        <dbReference type="PIRSR" id="PIRSR634016-4"/>
    </source>
</evidence>
<keyword evidence="15" id="KW-0735">Signal-anchor</keyword>